<dbReference type="InterPro" id="IPR013826">
    <property type="entry name" value="Topo_IA_cen_sub3"/>
</dbReference>
<comment type="subunit">
    <text evidence="10">Monomer.</text>
</comment>
<keyword evidence="8 10" id="KW-0238">DNA-binding</keyword>
<dbReference type="PROSITE" id="PS00396">
    <property type="entry name" value="TOPO_IA_1"/>
    <property type="match status" value="1"/>
</dbReference>
<name>A0A2M8KCR1_9BACT</name>
<keyword evidence="4" id="KW-0863">Zinc-finger</keyword>
<evidence type="ECO:0000256" key="2">
    <source>
        <dbReference type="ARBA" id="ARBA00009446"/>
    </source>
</evidence>
<evidence type="ECO:0000256" key="6">
    <source>
        <dbReference type="ARBA" id="ARBA00022842"/>
    </source>
</evidence>
<evidence type="ECO:0000259" key="11">
    <source>
        <dbReference type="PROSITE" id="PS50880"/>
    </source>
</evidence>
<keyword evidence="6" id="KW-0460">Magnesium</keyword>
<feature type="site" description="Interaction with DNA" evidence="10">
    <location>
        <position position="498"/>
    </location>
</feature>
<protein>
    <recommendedName>
        <fullName evidence="10">DNA topoisomerase 1</fullName>
        <ecNumber evidence="10">5.6.2.1</ecNumber>
    </recommendedName>
    <alternativeName>
        <fullName evidence="10">DNA topoisomerase I</fullName>
    </alternativeName>
</protein>
<dbReference type="SMART" id="SM00436">
    <property type="entry name" value="TOP1Bc"/>
    <property type="match status" value="1"/>
</dbReference>
<dbReference type="SUPFAM" id="SSF57783">
    <property type="entry name" value="Zinc beta-ribbon"/>
    <property type="match status" value="1"/>
</dbReference>
<dbReference type="InterPro" id="IPR005733">
    <property type="entry name" value="TopoI_bac-type"/>
</dbReference>
<keyword evidence="7 10" id="KW-0799">Topoisomerase</keyword>
<dbReference type="InterPro" id="IPR013824">
    <property type="entry name" value="Topo_IA_cen_sub1"/>
</dbReference>
<feature type="site" description="Interaction with DNA" evidence="10">
    <location>
        <position position="307"/>
    </location>
</feature>
<dbReference type="InterPro" id="IPR003601">
    <property type="entry name" value="Topo_IA_2"/>
</dbReference>
<dbReference type="EMBL" id="PFDX01000006">
    <property type="protein sequence ID" value="PJE57710.1"/>
    <property type="molecule type" value="Genomic_DNA"/>
</dbReference>
<dbReference type="CDD" id="cd00186">
    <property type="entry name" value="TOP1Ac"/>
    <property type="match status" value="1"/>
</dbReference>
<evidence type="ECO:0000256" key="3">
    <source>
        <dbReference type="ARBA" id="ARBA00022723"/>
    </source>
</evidence>
<dbReference type="Pfam" id="PF01396">
    <property type="entry name" value="Zn_ribbon_Top1"/>
    <property type="match status" value="3"/>
</dbReference>
<dbReference type="GO" id="GO:0006265">
    <property type="term" value="P:DNA topological change"/>
    <property type="evidence" value="ECO:0007669"/>
    <property type="project" value="UniProtKB-UniRule"/>
</dbReference>
<evidence type="ECO:0000256" key="9">
    <source>
        <dbReference type="ARBA" id="ARBA00023235"/>
    </source>
</evidence>
<organism evidence="13 14">
    <name type="scientific">Candidatus Portnoybacteria bacterium CG10_big_fil_rev_8_21_14_0_10_38_18</name>
    <dbReference type="NCBI Taxonomy" id="1974813"/>
    <lineage>
        <taxon>Bacteria</taxon>
        <taxon>Candidatus Portnoyibacteriota</taxon>
    </lineage>
</organism>
<keyword evidence="3" id="KW-0479">Metal-binding</keyword>
<dbReference type="Pfam" id="PF01751">
    <property type="entry name" value="Toprim"/>
    <property type="match status" value="1"/>
</dbReference>
<dbReference type="SMART" id="SM00493">
    <property type="entry name" value="TOPRIM"/>
    <property type="match status" value="1"/>
</dbReference>
<dbReference type="PANTHER" id="PTHR42785">
    <property type="entry name" value="DNA TOPOISOMERASE, TYPE IA, CORE"/>
    <property type="match status" value="1"/>
</dbReference>
<comment type="catalytic activity">
    <reaction evidence="1 10">
        <text>ATP-independent breakage of single-stranded DNA, followed by passage and rejoining.</text>
        <dbReference type="EC" id="5.6.2.1"/>
    </reaction>
</comment>
<dbReference type="GO" id="GO:0008270">
    <property type="term" value="F:zinc ion binding"/>
    <property type="evidence" value="ECO:0007669"/>
    <property type="project" value="UniProtKB-KW"/>
</dbReference>
<dbReference type="AlphaFoldDB" id="A0A2M8KCR1"/>
<dbReference type="GO" id="GO:0005694">
    <property type="term" value="C:chromosome"/>
    <property type="evidence" value="ECO:0007669"/>
    <property type="project" value="InterPro"/>
</dbReference>
<comment type="function">
    <text evidence="10">Releases the supercoiling and torsional tension of DNA, which is introduced during the DNA replication and transcription, by transiently cleaving and rejoining one strand of the DNA duplex. Introduces a single-strand break via transesterification at a target site in duplex DNA. The scissile phosphodiester is attacked by the catalytic tyrosine of the enzyme, resulting in the formation of a DNA-(5'-phosphotyrosyl)-enzyme intermediate and the expulsion of a 3'-OH DNA strand. The free DNA strand then undergoes passage around the unbroken strand, thus removing DNA supercoils. Finally, in the religation step, the DNA 3'-OH attacks the covalent intermediate to expel the active-site tyrosine and restore the DNA phosphodiester backbone.</text>
</comment>
<evidence type="ECO:0000313" key="13">
    <source>
        <dbReference type="EMBL" id="PJE57710.1"/>
    </source>
</evidence>
<dbReference type="SMART" id="SM00437">
    <property type="entry name" value="TOP1Ac"/>
    <property type="match status" value="1"/>
</dbReference>
<feature type="site" description="Interaction with DNA" evidence="10">
    <location>
        <position position="160"/>
    </location>
</feature>
<dbReference type="Gene3D" id="3.40.50.140">
    <property type="match status" value="1"/>
</dbReference>
<dbReference type="NCBIfam" id="TIGR01051">
    <property type="entry name" value="topA_bact"/>
    <property type="match status" value="1"/>
</dbReference>
<dbReference type="Gene3D" id="1.10.460.10">
    <property type="entry name" value="Topoisomerase I, domain 2"/>
    <property type="match status" value="1"/>
</dbReference>
<feature type="site" description="Interaction with DNA" evidence="10">
    <location>
        <position position="153"/>
    </location>
</feature>
<dbReference type="SUPFAM" id="SSF56712">
    <property type="entry name" value="Prokaryotic type I DNA topoisomerase"/>
    <property type="match status" value="1"/>
</dbReference>
<dbReference type="InterPro" id="IPR023405">
    <property type="entry name" value="Topo_IA_core_domain"/>
</dbReference>
<dbReference type="InterPro" id="IPR034149">
    <property type="entry name" value="TOPRIM_TopoI"/>
</dbReference>
<dbReference type="GO" id="GO:0003677">
    <property type="term" value="F:DNA binding"/>
    <property type="evidence" value="ECO:0007669"/>
    <property type="project" value="UniProtKB-KW"/>
</dbReference>
<evidence type="ECO:0000256" key="5">
    <source>
        <dbReference type="ARBA" id="ARBA00022833"/>
    </source>
</evidence>
<dbReference type="InterPro" id="IPR003602">
    <property type="entry name" value="Topo_IA_DNA-bd_dom"/>
</dbReference>
<accession>A0A2M8KCR1</accession>
<proteinExistence type="inferred from homology"/>
<dbReference type="InterPro" id="IPR013825">
    <property type="entry name" value="Topo_IA_cen_sub2"/>
</dbReference>
<feature type="domain" description="Toprim" evidence="11">
    <location>
        <begin position="1"/>
        <end position="118"/>
    </location>
</feature>
<dbReference type="PANTHER" id="PTHR42785:SF1">
    <property type="entry name" value="DNA TOPOISOMERASE"/>
    <property type="match status" value="1"/>
</dbReference>
<keyword evidence="5" id="KW-0862">Zinc</keyword>
<dbReference type="Gene3D" id="3.30.65.10">
    <property type="entry name" value="Bacterial Topoisomerase I, domain 1"/>
    <property type="match status" value="2"/>
</dbReference>
<dbReference type="InterPro" id="IPR000380">
    <property type="entry name" value="Topo_IA"/>
</dbReference>
<dbReference type="InterPro" id="IPR006171">
    <property type="entry name" value="TOPRIM_dom"/>
</dbReference>
<dbReference type="Gene3D" id="1.10.290.10">
    <property type="entry name" value="Topoisomerase I, domain 4"/>
    <property type="match status" value="1"/>
</dbReference>
<dbReference type="HAMAP" id="MF_00952">
    <property type="entry name" value="Topoisom_1_prok"/>
    <property type="match status" value="1"/>
</dbReference>
<dbReference type="CDD" id="cd03363">
    <property type="entry name" value="TOPRIM_TopoIA_TopoI"/>
    <property type="match status" value="1"/>
</dbReference>
<keyword evidence="9 10" id="KW-0413">Isomerase</keyword>
<dbReference type="PROSITE" id="PS50880">
    <property type="entry name" value="TOPRIM"/>
    <property type="match status" value="1"/>
</dbReference>
<dbReference type="PROSITE" id="PS52039">
    <property type="entry name" value="TOPO_IA_2"/>
    <property type="match status" value="1"/>
</dbReference>
<dbReference type="Pfam" id="PF01131">
    <property type="entry name" value="Topoisom_bac"/>
    <property type="match status" value="1"/>
</dbReference>
<dbReference type="InterPro" id="IPR023406">
    <property type="entry name" value="Topo_IA_AS"/>
</dbReference>
<feature type="active site" description="O-(5'-phospho-DNA)-tyrosine intermediate" evidence="10">
    <location>
        <position position="305"/>
    </location>
</feature>
<evidence type="ECO:0000259" key="12">
    <source>
        <dbReference type="PROSITE" id="PS52039"/>
    </source>
</evidence>
<dbReference type="EC" id="5.6.2.1" evidence="10"/>
<dbReference type="GO" id="GO:0003917">
    <property type="term" value="F:DNA topoisomerase type I (single strand cut, ATP-independent) activity"/>
    <property type="evidence" value="ECO:0007669"/>
    <property type="project" value="UniProtKB-UniRule"/>
</dbReference>
<gene>
    <name evidence="10" type="primary">topA</name>
    <name evidence="13" type="ORF">COU82_00525</name>
</gene>
<reference evidence="14" key="1">
    <citation type="submission" date="2017-09" db="EMBL/GenBank/DDBJ databases">
        <title>Depth-based differentiation of microbial function through sediment-hosted aquifers and enrichment of novel symbionts in the deep terrestrial subsurface.</title>
        <authorList>
            <person name="Probst A.J."/>
            <person name="Ladd B."/>
            <person name="Jarett J.K."/>
            <person name="Geller-Mcgrath D.E."/>
            <person name="Sieber C.M.K."/>
            <person name="Emerson J.B."/>
            <person name="Anantharaman K."/>
            <person name="Thomas B.C."/>
            <person name="Malmstrom R."/>
            <person name="Stieglmeier M."/>
            <person name="Klingl A."/>
            <person name="Woyke T."/>
            <person name="Ryan C.M."/>
            <person name="Banfield J.F."/>
        </authorList>
    </citation>
    <scope>NUCLEOTIDE SEQUENCE [LARGE SCALE GENOMIC DNA]</scope>
</reference>
<dbReference type="Gene3D" id="2.70.20.10">
    <property type="entry name" value="Topoisomerase I, domain 3"/>
    <property type="match status" value="1"/>
</dbReference>
<dbReference type="InterPro" id="IPR028612">
    <property type="entry name" value="Topoisom_1_IA"/>
</dbReference>
<dbReference type="PRINTS" id="PR00417">
    <property type="entry name" value="PRTPISMRASEI"/>
</dbReference>
<evidence type="ECO:0000256" key="7">
    <source>
        <dbReference type="ARBA" id="ARBA00023029"/>
    </source>
</evidence>
<feature type="site" description="Interaction with DNA" evidence="10">
    <location>
        <position position="145"/>
    </location>
</feature>
<feature type="site" description="Interaction with DNA" evidence="10">
    <location>
        <position position="31"/>
    </location>
</feature>
<feature type="region of interest" description="Interaction with DNA" evidence="10">
    <location>
        <begin position="168"/>
        <end position="173"/>
    </location>
</feature>
<sequence length="695" mass="80463">MRLVIVESPTKAKTIKQFLGKDYSVESSFGHVRDLPEQELAIDIEHNFKPKYVIIPKARKTINQLREKAKKSKSIILATDEDREGEAIAWHLIKALGLDELKIKNEKLKIERIVFHEITKSAIEEAFKNPRGLDIKLVTAQQARRILDRLVGYKLSPLLWKKVARGLSAGRVQSVAVRLVVERQKEIDEFKPEEYWVIEAEFKNKPNFIAVLTKKDNKIIPRLSIKTKIQAEEIVKDLKKAKYRVDNIEKGEIQRYPLPPFTTSTLQQEASRKLKFSAKQTMFIAQQLYEGIPLEKKKSVGLITYMRTDSLNLASQAIWKIRDLIERDFGKNYLPLKPNFYKTRTKGAQEAHEAIRTTFPERKPEDIKEFLSKGQFALYDLIWRRTIACQMKPAVFDTTKIDIKTDKIREKHIYQFRTNGSVLKFDGFLKVWPMKNEDVILPELKKNELLELIKLIPSQHFTQAPFPYTEATLVKALEENGIGRPSTYAPILETIQKRGYVVKKARYLYPADIGILVNNLLVEHFPKIVDIGFTAKMEEELDEIAEGKKKWVPVIDGFYRPFEENLKKKYQEIDKKEITEEKSDEICEKCGAPMIVKIGRFGKFLACSNFPKCRNTKNIEKTLGIKCPQCDQGEITERMTKRGKIFYGCTNYPNCNFATWNKPTGEKCPKCNSLLVKIRGNKVKCSNRECDYIKE</sequence>
<evidence type="ECO:0000313" key="14">
    <source>
        <dbReference type="Proteomes" id="UP000231648"/>
    </source>
</evidence>
<feature type="site" description="Interaction with DNA" evidence="10">
    <location>
        <position position="144"/>
    </location>
</feature>
<feature type="site" description="Interaction with DNA" evidence="10">
    <location>
        <position position="148"/>
    </location>
</feature>
<dbReference type="InterPro" id="IPR013498">
    <property type="entry name" value="Topo_IA_Znf"/>
</dbReference>
<feature type="domain" description="Topo IA-type catalytic" evidence="12">
    <location>
        <begin position="134"/>
        <end position="566"/>
    </location>
</feature>
<evidence type="ECO:0000256" key="4">
    <source>
        <dbReference type="ARBA" id="ARBA00022771"/>
    </source>
</evidence>
<dbReference type="InterPro" id="IPR013497">
    <property type="entry name" value="Topo_IA_cen"/>
</dbReference>
<comment type="similarity">
    <text evidence="2 10">Belongs to the type IA topoisomerase family.</text>
</comment>
<evidence type="ECO:0000256" key="10">
    <source>
        <dbReference type="HAMAP-Rule" id="MF_00952"/>
    </source>
</evidence>
<evidence type="ECO:0000256" key="8">
    <source>
        <dbReference type="ARBA" id="ARBA00023125"/>
    </source>
</evidence>
<comment type="caution">
    <text evidence="13">The sequence shown here is derived from an EMBL/GenBank/DDBJ whole genome shotgun (WGS) entry which is preliminary data.</text>
</comment>
<dbReference type="Proteomes" id="UP000231648">
    <property type="component" value="Unassembled WGS sequence"/>
</dbReference>
<evidence type="ECO:0000256" key="1">
    <source>
        <dbReference type="ARBA" id="ARBA00000213"/>
    </source>
</evidence>